<keyword evidence="2" id="KW-0378">Hydrolase</keyword>
<comment type="caution">
    <text evidence="2">The sequence shown here is derived from an EMBL/GenBank/DDBJ whole genome shotgun (WGS) entry which is preliminary data.</text>
</comment>
<proteinExistence type="predicted"/>
<dbReference type="Proteomes" id="UP000715781">
    <property type="component" value="Unassembled WGS sequence"/>
</dbReference>
<dbReference type="AlphaFoldDB" id="A0A951UGC1"/>
<dbReference type="PRINTS" id="PR00412">
    <property type="entry name" value="EPOXHYDRLASE"/>
</dbReference>
<dbReference type="InterPro" id="IPR000073">
    <property type="entry name" value="AB_hydrolase_1"/>
</dbReference>
<dbReference type="SUPFAM" id="SSF53474">
    <property type="entry name" value="alpha/beta-Hydrolases"/>
    <property type="match status" value="1"/>
</dbReference>
<gene>
    <name evidence="2" type="ORF">KME32_13340</name>
</gene>
<dbReference type="PRINTS" id="PR00111">
    <property type="entry name" value="ABHYDROLASE"/>
</dbReference>
<protein>
    <submittedName>
        <fullName evidence="2">Alpha/beta hydrolase</fullName>
    </submittedName>
</protein>
<sequence length="272" mass="30136">MPRIHINGIDLFYDIQGIGEPLLLIAGFMCDYTYWSLLMPSLVKQYQVIRFDNRGIGRTSAPDSPYSIQQMASDAAALLEQIGTKKVYIAGHSMGGQIAQELALAYPEKVQSLILLSSLAKGDALFNSIITTWGDLPSTLDLKLYEQVILPWVFTDAFYSIPGMIEMIVNMAINYPFPPTPHGLYHQSRAILGSDTTDRLKDIHCPTLVLVGTQDILTPVKFSEQLAQSIPNAELVVLDRGGHGFLVEFPDAVVAAMLKFLLRLPENGMYLM</sequence>
<dbReference type="InterPro" id="IPR029058">
    <property type="entry name" value="AB_hydrolase_fold"/>
</dbReference>
<reference evidence="2" key="1">
    <citation type="submission" date="2021-05" db="EMBL/GenBank/DDBJ databases">
        <authorList>
            <person name="Pietrasiak N."/>
            <person name="Ward R."/>
            <person name="Stajich J.E."/>
            <person name="Kurbessoian T."/>
        </authorList>
    </citation>
    <scope>NUCLEOTIDE SEQUENCE</scope>
    <source>
        <strain evidence="2">JT2-VF2</strain>
    </source>
</reference>
<dbReference type="InterPro" id="IPR050471">
    <property type="entry name" value="AB_hydrolase"/>
</dbReference>
<evidence type="ECO:0000313" key="2">
    <source>
        <dbReference type="EMBL" id="MBW4562113.1"/>
    </source>
</evidence>
<dbReference type="Pfam" id="PF00561">
    <property type="entry name" value="Abhydrolase_1"/>
    <property type="match status" value="1"/>
</dbReference>
<name>A0A951UGC1_9NOST</name>
<organism evidence="2 3">
    <name type="scientific">Mojavia pulchra JT2-VF2</name>
    <dbReference type="NCBI Taxonomy" id="287848"/>
    <lineage>
        <taxon>Bacteria</taxon>
        <taxon>Bacillati</taxon>
        <taxon>Cyanobacteriota</taxon>
        <taxon>Cyanophyceae</taxon>
        <taxon>Nostocales</taxon>
        <taxon>Nostocaceae</taxon>
    </lineage>
</organism>
<dbReference type="InterPro" id="IPR000639">
    <property type="entry name" value="Epox_hydrolase-like"/>
</dbReference>
<dbReference type="PANTHER" id="PTHR43433:SF5">
    <property type="entry name" value="AB HYDROLASE-1 DOMAIN-CONTAINING PROTEIN"/>
    <property type="match status" value="1"/>
</dbReference>
<accession>A0A951UGC1</accession>
<dbReference type="GO" id="GO:0016787">
    <property type="term" value="F:hydrolase activity"/>
    <property type="evidence" value="ECO:0007669"/>
    <property type="project" value="UniProtKB-KW"/>
</dbReference>
<dbReference type="EMBL" id="JAHHHN010000006">
    <property type="protein sequence ID" value="MBW4562113.1"/>
    <property type="molecule type" value="Genomic_DNA"/>
</dbReference>
<dbReference type="Gene3D" id="3.40.50.1820">
    <property type="entry name" value="alpha/beta hydrolase"/>
    <property type="match status" value="1"/>
</dbReference>
<evidence type="ECO:0000259" key="1">
    <source>
        <dbReference type="Pfam" id="PF00561"/>
    </source>
</evidence>
<reference evidence="2" key="2">
    <citation type="journal article" date="2022" name="Microbiol. Resour. Announc.">
        <title>Metagenome Sequencing to Explore Phylogenomics of Terrestrial Cyanobacteria.</title>
        <authorList>
            <person name="Ward R.D."/>
            <person name="Stajich J.E."/>
            <person name="Johansen J.R."/>
            <person name="Huntemann M."/>
            <person name="Clum A."/>
            <person name="Foster B."/>
            <person name="Foster B."/>
            <person name="Roux S."/>
            <person name="Palaniappan K."/>
            <person name="Varghese N."/>
            <person name="Mukherjee S."/>
            <person name="Reddy T.B.K."/>
            <person name="Daum C."/>
            <person name="Copeland A."/>
            <person name="Chen I.A."/>
            <person name="Ivanova N.N."/>
            <person name="Kyrpides N.C."/>
            <person name="Shapiro N."/>
            <person name="Eloe-Fadrosh E.A."/>
            <person name="Pietrasiak N."/>
        </authorList>
    </citation>
    <scope>NUCLEOTIDE SEQUENCE</scope>
    <source>
        <strain evidence="2">JT2-VF2</strain>
    </source>
</reference>
<feature type="domain" description="AB hydrolase-1" evidence="1">
    <location>
        <begin position="21"/>
        <end position="248"/>
    </location>
</feature>
<dbReference type="PANTHER" id="PTHR43433">
    <property type="entry name" value="HYDROLASE, ALPHA/BETA FOLD FAMILY PROTEIN"/>
    <property type="match status" value="1"/>
</dbReference>
<evidence type="ECO:0000313" key="3">
    <source>
        <dbReference type="Proteomes" id="UP000715781"/>
    </source>
</evidence>